<feature type="transmembrane region" description="Helical" evidence="5">
    <location>
        <begin position="207"/>
        <end position="225"/>
    </location>
</feature>
<feature type="transmembrane region" description="Helical" evidence="5">
    <location>
        <begin position="18"/>
        <end position="40"/>
    </location>
</feature>
<keyword evidence="4 5" id="KW-0472">Membrane</keyword>
<sequence>MSLAGTNMRRNHRWMAVYALYLAMFMNILDMTIVNLALPAIRSELNATDTQLEWVVVVYILTFAAGLLPFGRFGDVVGRDKVFLWGVAGFTGSSLACGLAPDIHFLIISRAVQGLCAAAMVPQVLAIVHVMFNDAEKGKAIGLLGSVSALGAVAGPLVGGLIVTLDMFDLSWRPIFLMNLPVGLVSILGALRFLPPLQAGRRVDPDWAGTALFLLAVTLVLFPLVEGRQFGWPLWCFALMALGLCGGVFFYRLQVRNCESGLPELLPVSICRDRLFVLGVAYVSICFSALAGMFFVMSIYLQTGLGLTPLFAGLILAPHPMGVMLASTLTGRLGARAQELRVLTGSSVVLAGVTLLWLVTSYGLAATAGFWLGLPLLVIGLGTGVLIPALFQRVLSRVSGVDAGAGSGVLQAFQQLGMAVGIALQGQIFFQALEKSPAGYSSAASLTLLYPMIFFGVLVALSFFFYLGRQSDRTP</sequence>
<keyword evidence="3 5" id="KW-1133">Transmembrane helix</keyword>
<feature type="transmembrane region" description="Helical" evidence="5">
    <location>
        <begin position="140"/>
        <end position="163"/>
    </location>
</feature>
<evidence type="ECO:0000256" key="2">
    <source>
        <dbReference type="ARBA" id="ARBA00022692"/>
    </source>
</evidence>
<dbReference type="InterPro" id="IPR020846">
    <property type="entry name" value="MFS_dom"/>
</dbReference>
<evidence type="ECO:0000256" key="4">
    <source>
        <dbReference type="ARBA" id="ARBA00023136"/>
    </source>
</evidence>
<accession>A0ABY8F8X4</accession>
<feature type="transmembrane region" description="Helical" evidence="5">
    <location>
        <begin position="175"/>
        <end position="195"/>
    </location>
</feature>
<feature type="transmembrane region" description="Helical" evidence="5">
    <location>
        <begin position="307"/>
        <end position="330"/>
    </location>
</feature>
<feature type="transmembrane region" description="Helical" evidence="5">
    <location>
        <begin position="82"/>
        <end position="101"/>
    </location>
</feature>
<dbReference type="Pfam" id="PF07690">
    <property type="entry name" value="MFS_1"/>
    <property type="match status" value="1"/>
</dbReference>
<dbReference type="PANTHER" id="PTHR42718:SF39">
    <property type="entry name" value="ACTINORHODIN TRANSPORTER-RELATED"/>
    <property type="match status" value="1"/>
</dbReference>
<keyword evidence="8" id="KW-1185">Reference proteome</keyword>
<dbReference type="Proteomes" id="UP001209803">
    <property type="component" value="Chromosome"/>
</dbReference>
<evidence type="ECO:0000259" key="6">
    <source>
        <dbReference type="PROSITE" id="PS50850"/>
    </source>
</evidence>
<dbReference type="PRINTS" id="PR01036">
    <property type="entry name" value="TCRTETB"/>
</dbReference>
<feature type="transmembrane region" description="Helical" evidence="5">
    <location>
        <begin position="448"/>
        <end position="467"/>
    </location>
</feature>
<feature type="domain" description="Major facilitator superfamily (MFS) profile" evidence="6">
    <location>
        <begin position="16"/>
        <end position="474"/>
    </location>
</feature>
<dbReference type="SUPFAM" id="SSF103473">
    <property type="entry name" value="MFS general substrate transporter"/>
    <property type="match status" value="1"/>
</dbReference>
<comment type="subcellular location">
    <subcellularLocation>
        <location evidence="1">Membrane</location>
        <topology evidence="1">Multi-pass membrane protein</topology>
    </subcellularLocation>
</comment>
<feature type="transmembrane region" description="Helical" evidence="5">
    <location>
        <begin position="403"/>
        <end position="428"/>
    </location>
</feature>
<feature type="transmembrane region" description="Helical" evidence="5">
    <location>
        <begin position="107"/>
        <end position="128"/>
    </location>
</feature>
<evidence type="ECO:0000313" key="7">
    <source>
        <dbReference type="EMBL" id="WFE91962.1"/>
    </source>
</evidence>
<reference evidence="7 8" key="1">
    <citation type="submission" date="2023-03" db="EMBL/GenBank/DDBJ databases">
        <title>Roseibium porphyridii sp. nov. and Roseibium rhodosorbium sp. nov. isolated from marine algae, Porphyridium cruentum and Rhodosorus marinus, respectively.</title>
        <authorList>
            <person name="Lee M.W."/>
            <person name="Choi B.J."/>
            <person name="Lee J.K."/>
            <person name="Choi D.G."/>
            <person name="Baek J.H."/>
            <person name="Bayburt H."/>
            <person name="Kim J.M."/>
            <person name="Han D.M."/>
            <person name="Kim K.H."/>
            <person name="Jeon C.O."/>
        </authorList>
    </citation>
    <scope>NUCLEOTIDE SEQUENCE [LARGE SCALE GENOMIC DNA]</scope>
    <source>
        <strain evidence="7 8">KMA01</strain>
    </source>
</reference>
<dbReference type="PROSITE" id="PS50850">
    <property type="entry name" value="MFS"/>
    <property type="match status" value="1"/>
</dbReference>
<dbReference type="PANTHER" id="PTHR42718">
    <property type="entry name" value="MAJOR FACILITATOR SUPERFAMILY MULTIDRUG TRANSPORTER MFSC"/>
    <property type="match status" value="1"/>
</dbReference>
<feature type="transmembrane region" description="Helical" evidence="5">
    <location>
        <begin position="52"/>
        <end position="70"/>
    </location>
</feature>
<dbReference type="RefSeq" id="WP_265684499.1">
    <property type="nucleotide sequence ID" value="NZ_CP120863.1"/>
</dbReference>
<name>A0ABY8F8X4_9HYPH</name>
<evidence type="ECO:0000256" key="1">
    <source>
        <dbReference type="ARBA" id="ARBA00004141"/>
    </source>
</evidence>
<dbReference type="Gene3D" id="1.20.1720.10">
    <property type="entry name" value="Multidrug resistance protein D"/>
    <property type="match status" value="1"/>
</dbReference>
<evidence type="ECO:0000256" key="5">
    <source>
        <dbReference type="SAM" id="Phobius"/>
    </source>
</evidence>
<feature type="transmembrane region" description="Helical" evidence="5">
    <location>
        <begin position="275"/>
        <end position="301"/>
    </location>
</feature>
<dbReference type="InterPro" id="IPR011701">
    <property type="entry name" value="MFS"/>
</dbReference>
<organism evidence="7 8">
    <name type="scientific">Roseibium porphyridii</name>
    <dbReference type="NCBI Taxonomy" id="2866279"/>
    <lineage>
        <taxon>Bacteria</taxon>
        <taxon>Pseudomonadati</taxon>
        <taxon>Pseudomonadota</taxon>
        <taxon>Alphaproteobacteria</taxon>
        <taxon>Hyphomicrobiales</taxon>
        <taxon>Stappiaceae</taxon>
        <taxon>Roseibium</taxon>
    </lineage>
</organism>
<feature type="transmembrane region" description="Helical" evidence="5">
    <location>
        <begin position="231"/>
        <end position="254"/>
    </location>
</feature>
<evidence type="ECO:0000313" key="8">
    <source>
        <dbReference type="Proteomes" id="UP001209803"/>
    </source>
</evidence>
<dbReference type="Gene3D" id="1.20.1250.20">
    <property type="entry name" value="MFS general substrate transporter like domains"/>
    <property type="match status" value="1"/>
</dbReference>
<feature type="transmembrane region" description="Helical" evidence="5">
    <location>
        <begin position="342"/>
        <end position="364"/>
    </location>
</feature>
<protein>
    <submittedName>
        <fullName evidence="7">MFS transporter</fullName>
    </submittedName>
</protein>
<keyword evidence="2 5" id="KW-0812">Transmembrane</keyword>
<dbReference type="InterPro" id="IPR036259">
    <property type="entry name" value="MFS_trans_sf"/>
</dbReference>
<dbReference type="CDD" id="cd17321">
    <property type="entry name" value="MFS_MMR_MDR_like"/>
    <property type="match status" value="1"/>
</dbReference>
<gene>
    <name evidence="7" type="ORF">K1718_11540</name>
</gene>
<feature type="transmembrane region" description="Helical" evidence="5">
    <location>
        <begin position="370"/>
        <end position="391"/>
    </location>
</feature>
<dbReference type="EMBL" id="CP120863">
    <property type="protein sequence ID" value="WFE91962.1"/>
    <property type="molecule type" value="Genomic_DNA"/>
</dbReference>
<proteinExistence type="predicted"/>
<evidence type="ECO:0000256" key="3">
    <source>
        <dbReference type="ARBA" id="ARBA00022989"/>
    </source>
</evidence>